<proteinExistence type="predicted"/>
<feature type="compositionally biased region" description="Polar residues" evidence="1">
    <location>
        <begin position="456"/>
        <end position="471"/>
    </location>
</feature>
<feature type="compositionally biased region" description="Low complexity" evidence="1">
    <location>
        <begin position="543"/>
        <end position="580"/>
    </location>
</feature>
<feature type="compositionally biased region" description="Low complexity" evidence="1">
    <location>
        <begin position="639"/>
        <end position="715"/>
    </location>
</feature>
<feature type="compositionally biased region" description="Pro residues" evidence="1">
    <location>
        <begin position="24"/>
        <end position="38"/>
    </location>
</feature>
<feature type="region of interest" description="Disordered" evidence="1">
    <location>
        <begin position="119"/>
        <end position="347"/>
    </location>
</feature>
<dbReference type="KEGG" id="pco:PHACADRAFT_253738"/>
<feature type="compositionally biased region" description="Basic and acidic residues" evidence="1">
    <location>
        <begin position="119"/>
        <end position="137"/>
    </location>
</feature>
<feature type="compositionally biased region" description="Low complexity" evidence="1">
    <location>
        <begin position="366"/>
        <end position="383"/>
    </location>
</feature>
<dbReference type="AlphaFoldDB" id="K5X1A3"/>
<feature type="region of interest" description="Disordered" evidence="1">
    <location>
        <begin position="514"/>
        <end position="719"/>
    </location>
</feature>
<sequence length="819" mass="88865">MGPQQYQTWHGRSAPTGWSGSWPPSAPMPNPPPQPPGVDPRAWTGGQWQWNPMFRGNPTVQATLWAPHPSWGVPAAAAPAYNPYKRIPNPGDAAYYATELKKNPLGLENMWTVEELEKMSKEVEEREGAKQRSKDDGAPQTPWLWVPKELSKSDDRPEEQPDIGNGLGVRDSQNSSQTHQHHHHSSKQPQPASAGISAQQMQEQQQRAHRHHHHRSPTHRTASQNIYPSSDAEGTRTLRRSRTESLVQSSMQPSSAPAAVSVFSQYYQQQQQQRQQQQQPRQQESQTQSAIPNPPRTPTQVSTASAQALAPSAVSPKPPRTPTHVSTASSQTRSDGGSADSVFNSQQQLKPTFSANIIRTPQHYIGAGSSSASATAGAATPTRRPTREGSRDDTTTRPSSLSSPPRHTRASSRARNALIDTDTETDDESPARPHAHGPIYGPPTPSPSGPADSGVATPSQASHRDSSAPSIGSTLLSMTLLSSMTLDTPPTSASSGVFLSSFTDEPTGILSPLIVASVPAPCKSSPSPREMSRSHTYPLVATSSQSPPSSIPVIPEESPSASLSRAPSRSSKTPKRSPSTHARAPGRSRTYPSLDPTVSGEPAVIPPMPSPTYMPPVVPSRVPSPSPNKNPLPPPPMPAAYVSSASSSASAAAAASQASQEYNRQRAQSRAQSSSRPPSDSYQSHQSQTSSHQTSHQPIHQSSHQNSRSSSQQASPRRRQVRYGYWNRRGDHLLMISDSPSLPSPRSAHKAQQFVVYAPPSYAMPEELAHYPHALEGWMNHRGETLPYDRNVPEFPDSLPVRGEDPRKPYKTFIKYTYI</sequence>
<dbReference type="HOGENOM" id="CLU_395959_0_0_1"/>
<feature type="compositionally biased region" description="Basic and acidic residues" evidence="1">
    <location>
        <begin position="149"/>
        <end position="159"/>
    </location>
</feature>
<feature type="compositionally biased region" description="Low complexity" evidence="1">
    <location>
        <begin position="396"/>
        <end position="405"/>
    </location>
</feature>
<feature type="compositionally biased region" description="Low complexity" evidence="1">
    <location>
        <begin position="244"/>
        <end position="288"/>
    </location>
</feature>
<dbReference type="Proteomes" id="UP000008370">
    <property type="component" value="Unassembled WGS sequence"/>
</dbReference>
<dbReference type="InParanoid" id="K5X1A3"/>
<organism evidence="2 3">
    <name type="scientific">Phanerochaete carnosa (strain HHB-10118-sp)</name>
    <name type="common">White-rot fungus</name>
    <name type="synonym">Peniophora carnosa</name>
    <dbReference type="NCBI Taxonomy" id="650164"/>
    <lineage>
        <taxon>Eukaryota</taxon>
        <taxon>Fungi</taxon>
        <taxon>Dikarya</taxon>
        <taxon>Basidiomycota</taxon>
        <taxon>Agaricomycotina</taxon>
        <taxon>Agaricomycetes</taxon>
        <taxon>Polyporales</taxon>
        <taxon>Phanerochaetaceae</taxon>
        <taxon>Phanerochaete</taxon>
    </lineage>
</organism>
<dbReference type="RefSeq" id="XP_007394392.1">
    <property type="nucleotide sequence ID" value="XM_007394330.1"/>
</dbReference>
<feature type="region of interest" description="Disordered" evidence="1">
    <location>
        <begin position="1"/>
        <end position="45"/>
    </location>
</feature>
<feature type="compositionally biased region" description="Pro residues" evidence="1">
    <location>
        <begin position="604"/>
        <end position="638"/>
    </location>
</feature>
<dbReference type="GeneID" id="18915858"/>
<gene>
    <name evidence="2" type="ORF">PHACADRAFT_253738</name>
</gene>
<dbReference type="EMBL" id="JH930471">
    <property type="protein sequence ID" value="EKM56547.1"/>
    <property type="molecule type" value="Genomic_DNA"/>
</dbReference>
<reference evidence="2 3" key="1">
    <citation type="journal article" date="2012" name="BMC Genomics">
        <title>Comparative genomics of the white-rot fungi, Phanerochaete carnosa and P. chrysosporium, to elucidate the genetic basis of the distinct wood types they colonize.</title>
        <authorList>
            <person name="Suzuki H."/>
            <person name="MacDonald J."/>
            <person name="Syed K."/>
            <person name="Salamov A."/>
            <person name="Hori C."/>
            <person name="Aerts A."/>
            <person name="Henrissat B."/>
            <person name="Wiebenga A."/>
            <person name="vanKuyk P.A."/>
            <person name="Barry K."/>
            <person name="Lindquist E."/>
            <person name="LaButti K."/>
            <person name="Lapidus A."/>
            <person name="Lucas S."/>
            <person name="Coutinho P."/>
            <person name="Gong Y."/>
            <person name="Samejima M."/>
            <person name="Mahadevan R."/>
            <person name="Abou-Zaid M."/>
            <person name="de Vries R.P."/>
            <person name="Igarashi K."/>
            <person name="Yadav J.S."/>
            <person name="Grigoriev I.V."/>
            <person name="Master E.R."/>
        </authorList>
    </citation>
    <scope>NUCLEOTIDE SEQUENCE [LARGE SCALE GENOMIC DNA]</scope>
    <source>
        <strain evidence="2 3">HHB-10118-sp</strain>
    </source>
</reference>
<feature type="compositionally biased region" description="Polar residues" evidence="1">
    <location>
        <begin position="1"/>
        <end position="10"/>
    </location>
</feature>
<feature type="region of interest" description="Disordered" evidence="1">
    <location>
        <begin position="364"/>
        <end position="471"/>
    </location>
</feature>
<evidence type="ECO:0000313" key="2">
    <source>
        <dbReference type="EMBL" id="EKM56547.1"/>
    </source>
</evidence>
<feature type="compositionally biased region" description="Polar residues" evidence="1">
    <location>
        <begin position="323"/>
        <end position="347"/>
    </location>
</feature>
<evidence type="ECO:0000256" key="1">
    <source>
        <dbReference type="SAM" id="MobiDB-lite"/>
    </source>
</evidence>
<feature type="compositionally biased region" description="Basic and acidic residues" evidence="1">
    <location>
        <begin position="385"/>
        <end position="395"/>
    </location>
</feature>
<accession>K5X1A3</accession>
<keyword evidence="3" id="KW-1185">Reference proteome</keyword>
<name>K5X1A3_PHACS</name>
<protein>
    <submittedName>
        <fullName evidence="2">Uncharacterized protein</fullName>
    </submittedName>
</protein>
<evidence type="ECO:0000313" key="3">
    <source>
        <dbReference type="Proteomes" id="UP000008370"/>
    </source>
</evidence>
<feature type="compositionally biased region" description="Basic residues" evidence="1">
    <location>
        <begin position="207"/>
        <end position="218"/>
    </location>
</feature>
<dbReference type="OrthoDB" id="3255291at2759"/>